<evidence type="ECO:0000313" key="2">
    <source>
        <dbReference type="Proteomes" id="UP000249794"/>
    </source>
</evidence>
<dbReference type="EMBL" id="QBMP01000036">
    <property type="protein sequence ID" value="PZO58340.1"/>
    <property type="molecule type" value="Genomic_DNA"/>
</dbReference>
<comment type="caution">
    <text evidence="1">The sequence shown here is derived from an EMBL/GenBank/DDBJ whole genome shotgun (WGS) entry which is preliminary data.</text>
</comment>
<reference evidence="1 2" key="2">
    <citation type="submission" date="2018-06" db="EMBL/GenBank/DDBJ databases">
        <title>Metagenomic assembly of (sub)arctic Cyanobacteria and their associated microbiome from non-axenic cultures.</title>
        <authorList>
            <person name="Baurain D."/>
        </authorList>
    </citation>
    <scope>NUCLEOTIDE SEQUENCE [LARGE SCALE GENOMIC DNA]</scope>
    <source>
        <strain evidence="1">ULC027bin1</strain>
    </source>
</reference>
<dbReference type="Proteomes" id="UP000249794">
    <property type="component" value="Unassembled WGS sequence"/>
</dbReference>
<name>A0A2W4XLL7_9CYAN</name>
<evidence type="ECO:0000313" key="1">
    <source>
        <dbReference type="EMBL" id="PZO58340.1"/>
    </source>
</evidence>
<protein>
    <submittedName>
        <fullName evidence="1">Uncharacterized protein</fullName>
    </submittedName>
</protein>
<sequence length="169" mass="18909">MPLQTASTHINRISLSGVSIDGASINGVSIPMLLDWWQHRKRSANRRSNLHRPLLKGDEHYLRSYYRLMEVYSVVKSGGVKAQIEAVKAFSKRELALLDQQLAQIAGDAALNDLEKQQARKKINQELVELEAANNWRLQALTAIDPAEEALVKKHLPAIESTLMSVQCA</sequence>
<proteinExistence type="predicted"/>
<organism evidence="1 2">
    <name type="scientific">Phormidesmis priestleyi</name>
    <dbReference type="NCBI Taxonomy" id="268141"/>
    <lineage>
        <taxon>Bacteria</taxon>
        <taxon>Bacillati</taxon>
        <taxon>Cyanobacteriota</taxon>
        <taxon>Cyanophyceae</taxon>
        <taxon>Leptolyngbyales</taxon>
        <taxon>Leptolyngbyaceae</taxon>
        <taxon>Phormidesmis</taxon>
    </lineage>
</organism>
<reference evidence="2" key="1">
    <citation type="submission" date="2018-04" db="EMBL/GenBank/DDBJ databases">
        <authorList>
            <person name="Cornet L."/>
        </authorList>
    </citation>
    <scope>NUCLEOTIDE SEQUENCE [LARGE SCALE GENOMIC DNA]</scope>
</reference>
<dbReference type="AlphaFoldDB" id="A0A2W4XLL7"/>
<accession>A0A2W4XLL7</accession>
<gene>
    <name evidence="1" type="ORF">DCF15_05505</name>
</gene>